<keyword evidence="11" id="KW-1185">Reference proteome</keyword>
<dbReference type="Pfam" id="PF01694">
    <property type="entry name" value="Rhomboid"/>
    <property type="match status" value="1"/>
</dbReference>
<dbReference type="KEGG" id="njp:NEJAP_2205"/>
<keyword evidence="6 7" id="KW-0472">Membrane</keyword>
<evidence type="ECO:0000256" key="7">
    <source>
        <dbReference type="SAM" id="Phobius"/>
    </source>
</evidence>
<keyword evidence="5 7" id="KW-1133">Transmembrane helix</keyword>
<dbReference type="AlphaFoldDB" id="A0A7R6PAB5"/>
<evidence type="ECO:0000256" key="5">
    <source>
        <dbReference type="ARBA" id="ARBA00022989"/>
    </source>
</evidence>
<feature type="transmembrane region" description="Helical" evidence="7">
    <location>
        <begin position="78"/>
        <end position="99"/>
    </location>
</feature>
<evidence type="ECO:0000256" key="6">
    <source>
        <dbReference type="ARBA" id="ARBA00023136"/>
    </source>
</evidence>
<evidence type="ECO:0000256" key="4">
    <source>
        <dbReference type="ARBA" id="ARBA00022692"/>
    </source>
</evidence>
<organism evidence="10 11">
    <name type="scientific">Neptunomonas japonica JAMM 1380</name>
    <dbReference type="NCBI Taxonomy" id="1441457"/>
    <lineage>
        <taxon>Bacteria</taxon>
        <taxon>Pseudomonadati</taxon>
        <taxon>Pseudomonadota</taxon>
        <taxon>Gammaproteobacteria</taxon>
        <taxon>Oceanospirillales</taxon>
        <taxon>Oceanospirillaceae</taxon>
        <taxon>Neptunomonas</taxon>
    </lineage>
</organism>
<feature type="domain" description="Rhomboid protease N-terminal" evidence="9">
    <location>
        <begin position="2"/>
        <end position="60"/>
    </location>
</feature>
<proteinExistence type="predicted"/>
<feature type="transmembrane region" description="Helical" evidence="7">
    <location>
        <begin position="197"/>
        <end position="213"/>
    </location>
</feature>
<keyword evidence="2" id="KW-1003">Cell membrane</keyword>
<comment type="subcellular location">
    <subcellularLocation>
        <location evidence="1">Membrane</location>
        <topology evidence="1">Multi-pass membrane protein</topology>
    </subcellularLocation>
</comment>
<dbReference type="Gene3D" id="3.30.70.2080">
    <property type="match status" value="1"/>
</dbReference>
<evidence type="ECO:0000256" key="2">
    <source>
        <dbReference type="ARBA" id="ARBA00022475"/>
    </source>
</evidence>
<dbReference type="InterPro" id="IPR031976">
    <property type="entry name" value="NRho"/>
</dbReference>
<dbReference type="PANTHER" id="PTHR43066:SF26">
    <property type="entry name" value="RHOMBOID PROTEASE GLPG"/>
    <property type="match status" value="1"/>
</dbReference>
<dbReference type="RefSeq" id="WP_201347361.1">
    <property type="nucleotide sequence ID" value="NZ_AP014546.1"/>
</dbReference>
<reference evidence="10 11" key="1">
    <citation type="journal article" date="2008" name="Int. J. Syst. Evol. Microbiol.">
        <title>Neptunomonas japonica sp. nov., an Osedax japonicus symbiont-like bacterium isolated from sediment adjacent to sperm whale carcasses off Kagoshima, Japan.</title>
        <authorList>
            <person name="Miyazaki M."/>
            <person name="Nogi Y."/>
            <person name="Fujiwara Y."/>
            <person name="Kawato M."/>
            <person name="Kubokawa K."/>
            <person name="Horikoshi K."/>
        </authorList>
    </citation>
    <scope>NUCLEOTIDE SEQUENCE [LARGE SCALE GENOMIC DNA]</scope>
    <source>
        <strain evidence="10 11">JAMM 1380</strain>
    </source>
</reference>
<feature type="transmembrane region" description="Helical" evidence="7">
    <location>
        <begin position="173"/>
        <end position="191"/>
    </location>
</feature>
<dbReference type="Pfam" id="PF16733">
    <property type="entry name" value="NRho"/>
    <property type="match status" value="1"/>
</dbReference>
<evidence type="ECO:0000256" key="1">
    <source>
        <dbReference type="ARBA" id="ARBA00004141"/>
    </source>
</evidence>
<dbReference type="InterPro" id="IPR038244">
    <property type="entry name" value="NRho_sf"/>
</dbReference>
<feature type="transmembrane region" description="Helical" evidence="7">
    <location>
        <begin position="220"/>
        <end position="244"/>
    </location>
</feature>
<feature type="domain" description="Peptidase S54 rhomboid" evidence="8">
    <location>
        <begin position="134"/>
        <end position="270"/>
    </location>
</feature>
<accession>A0A7R6PAB5</accession>
<gene>
    <name evidence="10" type="primary">glpG</name>
    <name evidence="10" type="ORF">NEJAP_2205</name>
</gene>
<evidence type="ECO:0000313" key="10">
    <source>
        <dbReference type="EMBL" id="BBB30153.1"/>
    </source>
</evidence>
<dbReference type="GO" id="GO:0004252">
    <property type="term" value="F:serine-type endopeptidase activity"/>
    <property type="evidence" value="ECO:0007669"/>
    <property type="project" value="InterPro"/>
</dbReference>
<dbReference type="InterPro" id="IPR035952">
    <property type="entry name" value="Rhomboid-like_sf"/>
</dbReference>
<protein>
    <submittedName>
        <fullName evidence="10">Peptidase S54</fullName>
    </submittedName>
</protein>
<dbReference type="InterPro" id="IPR022764">
    <property type="entry name" value="Peptidase_S54_rhomboid_dom"/>
</dbReference>
<dbReference type="GO" id="GO:0016020">
    <property type="term" value="C:membrane"/>
    <property type="evidence" value="ECO:0007669"/>
    <property type="project" value="UniProtKB-SubCell"/>
</dbReference>
<keyword evidence="3" id="KW-0997">Cell inner membrane</keyword>
<evidence type="ECO:0000256" key="3">
    <source>
        <dbReference type="ARBA" id="ARBA00022519"/>
    </source>
</evidence>
<feature type="transmembrane region" description="Helical" evidence="7">
    <location>
        <begin position="256"/>
        <end position="276"/>
    </location>
</feature>
<name>A0A7R6PAB5_9GAMM</name>
<dbReference type="PANTHER" id="PTHR43066">
    <property type="entry name" value="RHOMBOID-RELATED PROTEIN"/>
    <property type="match status" value="1"/>
</dbReference>
<evidence type="ECO:0000259" key="8">
    <source>
        <dbReference type="Pfam" id="PF01694"/>
    </source>
</evidence>
<dbReference type="Gene3D" id="1.20.1540.10">
    <property type="entry name" value="Rhomboid-like"/>
    <property type="match status" value="1"/>
</dbReference>
<sequence length="282" mass="32467">MIKVFEVTLSDDLQEFAEFLWQHEIPHRILEDDESQSLWVPRHVNVERVRFIYEQWRNGGDLSSIKVKRPLRQRLNPLSFPLTIGLLILSAVITFGIGFGNQNSLMHWLTITDYRLEGQNLIYTHLLESLRSFEIWRFVTPIFMHFNLPHILFNALWIWVIGRRIEQLQGARIFIVVILWSAVVSNIAQFWISGPLFGGLSGVVFAILAYTWLWDKKARVAFFGFPPSLMIFMVFWLVIGYTGLLEAIGFGSIANTAHLAGLIAGLLAVPLIQGIFKRETEL</sequence>
<feature type="transmembrane region" description="Helical" evidence="7">
    <location>
        <begin position="135"/>
        <end position="161"/>
    </location>
</feature>
<evidence type="ECO:0000313" key="11">
    <source>
        <dbReference type="Proteomes" id="UP000595332"/>
    </source>
</evidence>
<dbReference type="EMBL" id="AP014546">
    <property type="protein sequence ID" value="BBB30153.1"/>
    <property type="molecule type" value="Genomic_DNA"/>
</dbReference>
<evidence type="ECO:0000259" key="9">
    <source>
        <dbReference type="Pfam" id="PF16733"/>
    </source>
</evidence>
<keyword evidence="4 7" id="KW-0812">Transmembrane</keyword>
<dbReference type="SUPFAM" id="SSF144091">
    <property type="entry name" value="Rhomboid-like"/>
    <property type="match status" value="1"/>
</dbReference>
<dbReference type="Proteomes" id="UP000595332">
    <property type="component" value="Chromosome"/>
</dbReference>